<protein>
    <recommendedName>
        <fullName evidence="2">F-box domain-containing protein</fullName>
    </recommendedName>
</protein>
<dbReference type="InterPro" id="IPR036047">
    <property type="entry name" value="F-box-like_dom_sf"/>
</dbReference>
<evidence type="ECO:0000313" key="3">
    <source>
        <dbReference type="EMBL" id="KAE8371009.1"/>
    </source>
</evidence>
<accession>A0A5N7APS6</accession>
<dbReference type="SUPFAM" id="SSF81383">
    <property type="entry name" value="F-box domain"/>
    <property type="match status" value="1"/>
</dbReference>
<name>A0A5N7APS6_9EURO</name>
<dbReference type="AlphaFoldDB" id="A0A5N7APS6"/>
<dbReference type="EMBL" id="ML736526">
    <property type="protein sequence ID" value="KAE8371009.1"/>
    <property type="molecule type" value="Genomic_DNA"/>
</dbReference>
<feature type="domain" description="F-box" evidence="2">
    <location>
        <begin position="5"/>
        <end position="45"/>
    </location>
</feature>
<sequence>MALLTDLPVEIHHQILSFLPSHRDVAALSIQCRSLHAQCDMIMRKKYRRVRIDSDDKSLNKAFATLMEVLKRPSLGRETGSRGVYIAQALTALLISVSPDLESLATPPPFFNYTGFYSPGQTHDFASVKFPLERMLRQVNSMPNDMPFLQNLRHVYVINGGDDDDGRFYVSTDFIGAMHLFHHLPSIEMMGTDILEEDENGSPKLEPGSSNISRVAIHHSSVDIFYLTNIICSCKTLSEFQYSIGGRTPLGGGTPIFNPKTLLLAILLHRETLEVLDVDADDHVIEFGPDLTDAEWDESLDVRGGRPDAEHVWTGAPPESLWEQRGSLQDFPALKRLSIGINSLIYFARGVGLARKENFSLADCLPPNLECLVIRGYQKGECEMHDAQINSLVAQRDSGLSSLAEIRGITECIPLAEDVGDPDDDEAALWEREEEWSSDSE</sequence>
<gene>
    <name evidence="3" type="ORF">BDV26DRAFT_287110</name>
</gene>
<dbReference type="Pfam" id="PF12937">
    <property type="entry name" value="F-box-like"/>
    <property type="match status" value="1"/>
</dbReference>
<evidence type="ECO:0000259" key="2">
    <source>
        <dbReference type="Pfam" id="PF12937"/>
    </source>
</evidence>
<feature type="compositionally biased region" description="Acidic residues" evidence="1">
    <location>
        <begin position="418"/>
        <end position="441"/>
    </location>
</feature>
<evidence type="ECO:0000256" key="1">
    <source>
        <dbReference type="SAM" id="MobiDB-lite"/>
    </source>
</evidence>
<feature type="region of interest" description="Disordered" evidence="1">
    <location>
        <begin position="417"/>
        <end position="441"/>
    </location>
</feature>
<organism evidence="3 4">
    <name type="scientific">Aspergillus bertholletiae</name>
    <dbReference type="NCBI Taxonomy" id="1226010"/>
    <lineage>
        <taxon>Eukaryota</taxon>
        <taxon>Fungi</taxon>
        <taxon>Dikarya</taxon>
        <taxon>Ascomycota</taxon>
        <taxon>Pezizomycotina</taxon>
        <taxon>Eurotiomycetes</taxon>
        <taxon>Eurotiomycetidae</taxon>
        <taxon>Eurotiales</taxon>
        <taxon>Aspergillaceae</taxon>
        <taxon>Aspergillus</taxon>
        <taxon>Aspergillus subgen. Circumdati</taxon>
    </lineage>
</organism>
<dbReference type="Proteomes" id="UP000326198">
    <property type="component" value="Unassembled WGS sequence"/>
</dbReference>
<dbReference type="OrthoDB" id="3437411at2759"/>
<proteinExistence type="predicted"/>
<reference evidence="3 4" key="1">
    <citation type="submission" date="2019-04" db="EMBL/GenBank/DDBJ databases">
        <title>Friends and foes A comparative genomics studyof 23 Aspergillus species from section Flavi.</title>
        <authorList>
            <consortium name="DOE Joint Genome Institute"/>
            <person name="Kjaerbolling I."/>
            <person name="Vesth T."/>
            <person name="Frisvad J.C."/>
            <person name="Nybo J.L."/>
            <person name="Theobald S."/>
            <person name="Kildgaard S."/>
            <person name="Isbrandt T."/>
            <person name="Kuo A."/>
            <person name="Sato A."/>
            <person name="Lyhne E.K."/>
            <person name="Kogle M.E."/>
            <person name="Wiebenga A."/>
            <person name="Kun R.S."/>
            <person name="Lubbers R.J."/>
            <person name="Makela M.R."/>
            <person name="Barry K."/>
            <person name="Chovatia M."/>
            <person name="Clum A."/>
            <person name="Daum C."/>
            <person name="Haridas S."/>
            <person name="He G."/>
            <person name="LaButti K."/>
            <person name="Lipzen A."/>
            <person name="Mondo S."/>
            <person name="Riley R."/>
            <person name="Salamov A."/>
            <person name="Simmons B.A."/>
            <person name="Magnuson J.K."/>
            <person name="Henrissat B."/>
            <person name="Mortensen U.H."/>
            <person name="Larsen T.O."/>
            <person name="Devries R.P."/>
            <person name="Grigoriev I.V."/>
            <person name="Machida M."/>
            <person name="Baker S.E."/>
            <person name="Andersen M.R."/>
        </authorList>
    </citation>
    <scope>NUCLEOTIDE SEQUENCE [LARGE SCALE GENOMIC DNA]</scope>
    <source>
        <strain evidence="3 4">IBT 29228</strain>
    </source>
</reference>
<keyword evidence="4" id="KW-1185">Reference proteome</keyword>
<evidence type="ECO:0000313" key="4">
    <source>
        <dbReference type="Proteomes" id="UP000326198"/>
    </source>
</evidence>
<dbReference type="InterPro" id="IPR001810">
    <property type="entry name" value="F-box_dom"/>
</dbReference>